<dbReference type="InterPro" id="IPR022711">
    <property type="entry name" value="RNase_Y_N"/>
</dbReference>
<dbReference type="InterPro" id="IPR036612">
    <property type="entry name" value="KH_dom_type_1_sf"/>
</dbReference>
<dbReference type="AlphaFoldDB" id="A0A064C1Z7"/>
<sequence>MEIMSLAIAVFAVIIGLVIGYVSISAKMKSSQEAAELMLLNAEQEATNLRGQAEREADLLVNEAKRESKSLKKEALLEAKEEARKYREEVDAEFKSERQELKQIESRLTERATSLDRKDDNLTSKEQTLEQKEQSISDRAKNLDAREEQLEEVERRKEAELERIGALSQAEARDIILAQTEENLTKEIASRIREAEQEVKERSDKMAKDILVQAMQRIAGEYVAESTNSTVHLPDDTMKGRIIGREGRNIRTFESLTGVDVIIDDTPEVVTLSGFDPIRREIARMTMEMLLKDGRIHPARIEELVEKNRQEIDNKIREYGEAAAYEIGAPNLHPDLMKIMGRLQFRTSYGQNVLRHSIEVAKLAGIMASELGENAALARRAGFLHDIGKAIDHEVEGSHVEIGMELARKYKEPPVVVNTIASHHGDVEAESVIAVIVAAADALSAARPGARSESLESYIKRLHDLEEIANGFEGVQTSFALQAGREIRIMVNPGKIKDDKVTILAHKVRKKIENNLDYPGNIKVTVIRELRAVDYAK</sequence>
<dbReference type="NCBIfam" id="NF000997">
    <property type="entry name" value="PRK00106.1"/>
    <property type="match status" value="1"/>
</dbReference>
<dbReference type="NCBIfam" id="TIGR03319">
    <property type="entry name" value="RNase_Y"/>
    <property type="match status" value="1"/>
</dbReference>
<evidence type="ECO:0000256" key="9">
    <source>
        <dbReference type="SAM" id="MobiDB-lite"/>
    </source>
</evidence>
<dbReference type="PANTHER" id="PTHR12826">
    <property type="entry name" value="RIBONUCLEASE Y"/>
    <property type="match status" value="1"/>
</dbReference>
<feature type="transmembrane region" description="Helical" evidence="7">
    <location>
        <begin position="6"/>
        <end position="24"/>
    </location>
</feature>
<dbReference type="SUPFAM" id="SSF54791">
    <property type="entry name" value="Eukaryotic type KH-domain (KH-domain type I)"/>
    <property type="match status" value="1"/>
</dbReference>
<evidence type="ECO:0000313" key="14">
    <source>
        <dbReference type="Proteomes" id="UP000315060"/>
    </source>
</evidence>
<dbReference type="Proteomes" id="UP000045541">
    <property type="component" value="Unassembled WGS sequence"/>
</dbReference>
<evidence type="ECO:0000256" key="4">
    <source>
        <dbReference type="ARBA" id="ARBA00022801"/>
    </source>
</evidence>
<evidence type="ECO:0000256" key="7">
    <source>
        <dbReference type="HAMAP-Rule" id="MF_00335"/>
    </source>
</evidence>
<evidence type="ECO:0000256" key="6">
    <source>
        <dbReference type="ARBA" id="ARBA00022989"/>
    </source>
</evidence>
<dbReference type="PROSITE" id="PS51831">
    <property type="entry name" value="HD"/>
    <property type="match status" value="1"/>
</dbReference>
<dbReference type="Pfam" id="PF12072">
    <property type="entry name" value="RNase_Y_N"/>
    <property type="match status" value="1"/>
</dbReference>
<keyword evidence="7" id="KW-1003">Cell membrane</keyword>
<dbReference type="GO" id="GO:0004521">
    <property type="term" value="F:RNA endonuclease activity"/>
    <property type="evidence" value="ECO:0007669"/>
    <property type="project" value="UniProtKB-UniRule"/>
</dbReference>
<dbReference type="RefSeq" id="WP_016398861.1">
    <property type="nucleotide sequence ID" value="NZ_CIHL01000015.1"/>
</dbReference>
<keyword evidence="5 7" id="KW-0694">RNA-binding</keyword>
<dbReference type="PROSITE" id="PS50084">
    <property type="entry name" value="KH_TYPE_1"/>
    <property type="match status" value="1"/>
</dbReference>
<dbReference type="HAMAP" id="MF_00335">
    <property type="entry name" value="RNase_Y"/>
    <property type="match status" value="1"/>
</dbReference>
<dbReference type="Proteomes" id="UP000315060">
    <property type="component" value="Unassembled WGS sequence"/>
</dbReference>
<dbReference type="InterPro" id="IPR003607">
    <property type="entry name" value="HD/PDEase_dom"/>
</dbReference>
<dbReference type="InterPro" id="IPR006675">
    <property type="entry name" value="HDIG_dom"/>
</dbReference>
<comment type="subcellular location">
    <subcellularLocation>
        <location evidence="7">Cell membrane</location>
        <topology evidence="7">Single-pass membrane protein</topology>
    </subcellularLocation>
</comment>
<evidence type="ECO:0000256" key="1">
    <source>
        <dbReference type="ARBA" id="ARBA00022692"/>
    </source>
</evidence>
<dbReference type="SMART" id="SM00322">
    <property type="entry name" value="KH"/>
    <property type="match status" value="1"/>
</dbReference>
<proteinExistence type="inferred from homology"/>
<evidence type="ECO:0000313" key="13">
    <source>
        <dbReference type="Proteomes" id="UP000045541"/>
    </source>
</evidence>
<reference evidence="11 13" key="1">
    <citation type="submission" date="2015-03" db="EMBL/GenBank/DDBJ databases">
        <authorList>
            <consortium name="Pathogen Informatics"/>
            <person name="Murphy D."/>
        </authorList>
    </citation>
    <scope>NUCLEOTIDE SEQUENCE [LARGE SCALE GENOMIC DNA]</scope>
    <source>
        <strain evidence="11 13">0310</strain>
    </source>
</reference>
<dbReference type="GO" id="GO:0005886">
    <property type="term" value="C:plasma membrane"/>
    <property type="evidence" value="ECO:0007669"/>
    <property type="project" value="UniProtKB-SubCell"/>
</dbReference>
<dbReference type="InterPro" id="IPR004087">
    <property type="entry name" value="KH_dom"/>
</dbReference>
<keyword evidence="6 7" id="KW-1133">Transmembrane helix</keyword>
<dbReference type="CDD" id="cd22431">
    <property type="entry name" value="KH-I_RNaseY"/>
    <property type="match status" value="1"/>
</dbReference>
<comment type="caution">
    <text evidence="11">The sequence shown here is derived from an EMBL/GenBank/DDBJ whole genome shotgun (WGS) entry which is preliminary data.</text>
</comment>
<dbReference type="PANTHER" id="PTHR12826:SF15">
    <property type="entry name" value="RIBONUCLEASE Y"/>
    <property type="match status" value="1"/>
</dbReference>
<protein>
    <recommendedName>
        <fullName evidence="7 8">Ribonuclease Y</fullName>
        <shortName evidence="7">RNase Y</shortName>
        <ecNumber evidence="7 8">3.1.-.-</ecNumber>
    </recommendedName>
</protein>
<dbReference type="Gene3D" id="3.30.1370.10">
    <property type="entry name" value="K Homology domain, type 1"/>
    <property type="match status" value="1"/>
</dbReference>
<dbReference type="Pfam" id="PF01966">
    <property type="entry name" value="HD"/>
    <property type="match status" value="1"/>
</dbReference>
<evidence type="ECO:0000256" key="2">
    <source>
        <dbReference type="ARBA" id="ARBA00022722"/>
    </source>
</evidence>
<reference evidence="12 14" key="2">
    <citation type="submission" date="2019-07" db="EMBL/GenBank/DDBJ databases">
        <authorList>
            <person name="Mohale T."/>
        </authorList>
    </citation>
    <scope>NUCLEOTIDE SEQUENCE [LARGE SCALE GENOMIC DNA]</scope>
    <source>
        <strain evidence="12 14">NTPn 59</strain>
    </source>
</reference>
<dbReference type="Gene3D" id="1.10.3210.10">
    <property type="entry name" value="Hypothetical protein af1432"/>
    <property type="match status" value="1"/>
</dbReference>
<comment type="similarity">
    <text evidence="7">Belongs to the RNase Y family.</text>
</comment>
<organism evidence="11 13">
    <name type="scientific">Streptococcus pneumoniae</name>
    <dbReference type="NCBI Taxonomy" id="1313"/>
    <lineage>
        <taxon>Bacteria</taxon>
        <taxon>Bacillati</taxon>
        <taxon>Bacillota</taxon>
        <taxon>Bacilli</taxon>
        <taxon>Lactobacillales</taxon>
        <taxon>Streptococcaceae</taxon>
        <taxon>Streptococcus</taxon>
    </lineage>
</organism>
<dbReference type="SMART" id="SM00471">
    <property type="entry name" value="HDc"/>
    <property type="match status" value="1"/>
</dbReference>
<dbReference type="EMBL" id="CMWB01000023">
    <property type="protein sequence ID" value="CKJ20227.1"/>
    <property type="molecule type" value="Genomic_DNA"/>
</dbReference>
<accession>A0A064C1Z7</accession>
<keyword evidence="4 7" id="KW-0378">Hydrolase</keyword>
<dbReference type="CDD" id="cd00077">
    <property type="entry name" value="HDc"/>
    <property type="match status" value="1"/>
</dbReference>
<evidence type="ECO:0000256" key="8">
    <source>
        <dbReference type="NCBIfam" id="TIGR03319"/>
    </source>
</evidence>
<keyword evidence="7" id="KW-0472">Membrane</keyword>
<name>A0A064C1Z7_STREE</name>
<dbReference type="InterPro" id="IPR017705">
    <property type="entry name" value="Ribonuclease_Y"/>
</dbReference>
<dbReference type="InterPro" id="IPR006674">
    <property type="entry name" value="HD_domain"/>
</dbReference>
<dbReference type="Pfam" id="PF00013">
    <property type="entry name" value="KH_1"/>
    <property type="match status" value="1"/>
</dbReference>
<evidence type="ECO:0000256" key="5">
    <source>
        <dbReference type="ARBA" id="ARBA00022884"/>
    </source>
</evidence>
<keyword evidence="2 7" id="KW-0540">Nuclease</keyword>
<feature type="region of interest" description="Disordered" evidence="9">
    <location>
        <begin position="114"/>
        <end position="145"/>
    </location>
</feature>
<keyword evidence="3 7" id="KW-0255">Endonuclease</keyword>
<comment type="function">
    <text evidence="7">Endoribonuclease that initiates mRNA decay.</text>
</comment>
<dbReference type="NCBIfam" id="TIGR00277">
    <property type="entry name" value="HDIG"/>
    <property type="match status" value="1"/>
</dbReference>
<gene>
    <name evidence="7 11" type="primary">rny</name>
    <name evidence="12" type="ORF">AZJ28_03330</name>
    <name evidence="11" type="ORF">ERS096071_01379</name>
</gene>
<keyword evidence="1 7" id="KW-0812">Transmembrane</keyword>
<dbReference type="FunFam" id="1.10.3210.10:FF:000003">
    <property type="entry name" value="Ribonuclease Y"/>
    <property type="match status" value="1"/>
</dbReference>
<dbReference type="InterPro" id="IPR004088">
    <property type="entry name" value="KH_dom_type_1"/>
</dbReference>
<evidence type="ECO:0000313" key="12">
    <source>
        <dbReference type="EMBL" id="TVX71172.1"/>
    </source>
</evidence>
<evidence type="ECO:0000313" key="11">
    <source>
        <dbReference type="EMBL" id="CKJ20227.1"/>
    </source>
</evidence>
<evidence type="ECO:0000256" key="3">
    <source>
        <dbReference type="ARBA" id="ARBA00022759"/>
    </source>
</evidence>
<dbReference type="EMBL" id="VMYC01000053">
    <property type="protein sequence ID" value="TVX71172.1"/>
    <property type="molecule type" value="Genomic_DNA"/>
</dbReference>
<evidence type="ECO:0000259" key="10">
    <source>
        <dbReference type="PROSITE" id="PS51831"/>
    </source>
</evidence>
<dbReference type="GO" id="GO:0006402">
    <property type="term" value="P:mRNA catabolic process"/>
    <property type="evidence" value="ECO:0007669"/>
    <property type="project" value="UniProtKB-UniRule"/>
</dbReference>
<dbReference type="EC" id="3.1.-.-" evidence="7 8"/>
<feature type="domain" description="HD" evidence="10">
    <location>
        <begin position="353"/>
        <end position="446"/>
    </location>
</feature>
<dbReference type="GO" id="GO:0016787">
    <property type="term" value="F:hydrolase activity"/>
    <property type="evidence" value="ECO:0007669"/>
    <property type="project" value="UniProtKB-KW"/>
</dbReference>
<dbReference type="GO" id="GO:0003723">
    <property type="term" value="F:RNA binding"/>
    <property type="evidence" value="ECO:0007669"/>
    <property type="project" value="UniProtKB-UniRule"/>
</dbReference>
<dbReference type="SUPFAM" id="SSF109604">
    <property type="entry name" value="HD-domain/PDEase-like"/>
    <property type="match status" value="1"/>
</dbReference>